<comment type="subunit">
    <text evidence="5">The complex is composed of two ATP-binding proteins (WtpC), two transmembrane proteins (WtpB) and a solute-binding protein (WtpA).</text>
</comment>
<dbReference type="eggNOG" id="arCOG00175">
    <property type="taxonomic scope" value="Archaea"/>
</dbReference>
<dbReference type="AlphaFoldDB" id="E8R9U7"/>
<dbReference type="PANTHER" id="PTHR42781">
    <property type="entry name" value="SPERMIDINE/PUTRESCINE IMPORT ATP-BINDING PROTEIN POTA"/>
    <property type="match status" value="1"/>
</dbReference>
<dbReference type="STRING" id="765177.Desmu_0970"/>
<name>E8R9U7_DESM0</name>
<gene>
    <name evidence="10" type="ordered locus">Desmu_0970</name>
</gene>
<evidence type="ECO:0000256" key="8">
    <source>
        <dbReference type="ARBA" id="ARBA00047936"/>
    </source>
</evidence>
<dbReference type="KEGG" id="dmu:Desmu_0970"/>
<dbReference type="InterPro" id="IPR003593">
    <property type="entry name" value="AAA+_ATPase"/>
</dbReference>
<dbReference type="OrthoDB" id="31298at2157"/>
<evidence type="ECO:0000259" key="9">
    <source>
        <dbReference type="PROSITE" id="PS50893"/>
    </source>
</evidence>
<protein>
    <recommendedName>
        <fullName evidence="7">Molybdate/tungstate import ATP-binding protein WtpC</fullName>
        <ecNumber evidence="6">7.3.2.6</ecNumber>
    </recommendedName>
</protein>
<dbReference type="Gene3D" id="3.40.50.300">
    <property type="entry name" value="P-loop containing nucleotide triphosphate hydrolases"/>
    <property type="match status" value="1"/>
</dbReference>
<proteinExistence type="inferred from homology"/>
<dbReference type="SMART" id="SM00382">
    <property type="entry name" value="AAA"/>
    <property type="match status" value="1"/>
</dbReference>
<organism evidence="10 11">
    <name type="scientific">Desulfurococcus mucosus (strain ATCC 35584 / DSM 2162 / JCM 9187 / O7/1)</name>
    <dbReference type="NCBI Taxonomy" id="765177"/>
    <lineage>
        <taxon>Archaea</taxon>
        <taxon>Thermoproteota</taxon>
        <taxon>Thermoprotei</taxon>
        <taxon>Desulfurococcales</taxon>
        <taxon>Desulfurococcaceae</taxon>
        <taxon>Desulfurococcus</taxon>
    </lineage>
</organism>
<evidence type="ECO:0000256" key="1">
    <source>
        <dbReference type="ARBA" id="ARBA00022448"/>
    </source>
</evidence>
<dbReference type="EMBL" id="CP002363">
    <property type="protein sequence ID" value="ADV65273.1"/>
    <property type="molecule type" value="Genomic_DNA"/>
</dbReference>
<dbReference type="PANTHER" id="PTHR42781:SF8">
    <property type="entry name" value="BICARBONATE TRANSPORT ATP-BINDING PROTEIN CMPC"/>
    <property type="match status" value="1"/>
</dbReference>
<reference evidence="10 11" key="2">
    <citation type="journal article" date="2011" name="Stand. Genomic Sci.">
        <title>Complete genome sequence of Desulfurococcus mucosus type strain (O7/1).</title>
        <authorList>
            <person name="Wirth R."/>
            <person name="Chertkov O."/>
            <person name="Held B."/>
            <person name="Lapidus A."/>
            <person name="Nolan M."/>
            <person name="Lucas S."/>
            <person name="Hammon N."/>
            <person name="Deshpande S."/>
            <person name="Cheng J.F."/>
            <person name="Tapia R."/>
            <person name="Han C."/>
            <person name="Goodwin L."/>
            <person name="Pitluck S."/>
            <person name="Liolios K."/>
            <person name="Ioanna P."/>
            <person name="Ivanova N."/>
            <person name="Mavromatis K."/>
            <person name="Mikhailova N."/>
            <person name="Pati A."/>
            <person name="Chen A."/>
            <person name="Palaniappan K."/>
            <person name="Land M."/>
            <person name="Hauser L."/>
            <person name="Chang Y.J."/>
            <person name="Jeffries C.D."/>
            <person name="Bilek Y."/>
            <person name="Hader T."/>
            <person name="Rohde M."/>
            <person name="Spring S."/>
            <person name="Sikorski J."/>
            <person name="Goker M."/>
            <person name="Woyke T."/>
            <person name="Bristow J."/>
            <person name="Eisen J.A."/>
            <person name="Markowitz V."/>
            <person name="Hugenholtz P."/>
            <person name="Kyrpides N.C."/>
            <person name="Klenk H.P."/>
        </authorList>
    </citation>
    <scope>NUCLEOTIDE SEQUENCE [LARGE SCALE GENOMIC DNA]</scope>
    <source>
        <strain evidence="11">ATCC 35584 / DSM 2162 / JCM 9187 / O7/1</strain>
    </source>
</reference>
<dbReference type="GeneID" id="10153670"/>
<keyword evidence="2" id="KW-0547">Nucleotide-binding</keyword>
<dbReference type="PROSITE" id="PS50893">
    <property type="entry name" value="ABC_TRANSPORTER_2"/>
    <property type="match status" value="1"/>
</dbReference>
<dbReference type="SUPFAM" id="SSF52540">
    <property type="entry name" value="P-loop containing nucleoside triphosphate hydrolases"/>
    <property type="match status" value="1"/>
</dbReference>
<evidence type="ECO:0000256" key="2">
    <source>
        <dbReference type="ARBA" id="ARBA00022741"/>
    </source>
</evidence>
<dbReference type="InterPro" id="IPR003439">
    <property type="entry name" value="ABC_transporter-like_ATP-bd"/>
</dbReference>
<dbReference type="Proteomes" id="UP000001068">
    <property type="component" value="Chromosome"/>
</dbReference>
<reference evidence="11" key="1">
    <citation type="submission" date="2010-11" db="EMBL/GenBank/DDBJ databases">
        <title>The complete genome of Desulfurococcus mucosus DSM 2162.</title>
        <authorList>
            <consortium name="US DOE Joint Genome Institute (JGI-PGF)"/>
            <person name="Lucas S."/>
            <person name="Copeland A."/>
            <person name="Lapidus A."/>
            <person name="Bruce D."/>
            <person name="Goodwin L."/>
            <person name="Pitluck S."/>
            <person name="Kyrpides N."/>
            <person name="Mavromatis K."/>
            <person name="Pagani I."/>
            <person name="Ivanova N."/>
            <person name="Ovchinnikova G."/>
            <person name="Chertkov O."/>
            <person name="Held B."/>
            <person name="Brettin T."/>
            <person name="Detter J.C."/>
            <person name="Tapia R."/>
            <person name="Han C."/>
            <person name="Land M."/>
            <person name="Hauser L."/>
            <person name="Markowitz V."/>
            <person name="Cheng J.-F."/>
            <person name="Hugenholtz P."/>
            <person name="Woyke T."/>
            <person name="Wu D."/>
            <person name="Wirth R."/>
            <person name="Bilek Y."/>
            <person name="Hader T."/>
            <person name="Klenk H.-P."/>
            <person name="Eisen J.A."/>
        </authorList>
    </citation>
    <scope>NUCLEOTIDE SEQUENCE [LARGE SCALE GENOMIC DNA]</scope>
    <source>
        <strain evidence="11">ATCC 35584 / DSM 2162 / JCM 9187 / O7/1</strain>
    </source>
</reference>
<evidence type="ECO:0000256" key="6">
    <source>
        <dbReference type="ARBA" id="ARBA00039025"/>
    </source>
</evidence>
<evidence type="ECO:0000256" key="3">
    <source>
        <dbReference type="ARBA" id="ARBA00022840"/>
    </source>
</evidence>
<dbReference type="EC" id="7.3.2.6" evidence="6"/>
<dbReference type="Pfam" id="PF00005">
    <property type="entry name" value="ABC_tran"/>
    <property type="match status" value="1"/>
</dbReference>
<dbReference type="InterPro" id="IPR027417">
    <property type="entry name" value="P-loop_NTPase"/>
</dbReference>
<evidence type="ECO:0000256" key="5">
    <source>
        <dbReference type="ARBA" id="ARBA00038781"/>
    </source>
</evidence>
<comment type="similarity">
    <text evidence="4">Belongs to the ABC transporter superfamily. Sulfate/tungstate importer (TC 3.A.1.6) family.</text>
</comment>
<accession>E8R9U7</accession>
<dbReference type="InterPro" id="IPR050093">
    <property type="entry name" value="ABC_SmlMolc_Importer"/>
</dbReference>
<dbReference type="RefSeq" id="WP_013562495.1">
    <property type="nucleotide sequence ID" value="NC_014961.1"/>
</dbReference>
<dbReference type="GO" id="GO:0005524">
    <property type="term" value="F:ATP binding"/>
    <property type="evidence" value="ECO:0007669"/>
    <property type="project" value="UniProtKB-KW"/>
</dbReference>
<evidence type="ECO:0000313" key="11">
    <source>
        <dbReference type="Proteomes" id="UP000001068"/>
    </source>
</evidence>
<comment type="catalytic activity">
    <reaction evidence="8">
        <text>tungstate(in) + ATP + H2O = tungstate(out) + ADP + phosphate + H(+)</text>
        <dbReference type="Rhea" id="RHEA:35027"/>
        <dbReference type="ChEBI" id="CHEBI:15377"/>
        <dbReference type="ChEBI" id="CHEBI:15378"/>
        <dbReference type="ChEBI" id="CHEBI:30616"/>
        <dbReference type="ChEBI" id="CHEBI:43474"/>
        <dbReference type="ChEBI" id="CHEBI:46502"/>
        <dbReference type="ChEBI" id="CHEBI:456216"/>
        <dbReference type="EC" id="7.3.2.6"/>
    </reaction>
</comment>
<dbReference type="HOGENOM" id="CLU_000604_1_1_2"/>
<keyword evidence="3" id="KW-0067">ATP-binding</keyword>
<sequence>MLEVHGLSKSFDGRAVNRDVSFRAEKGEIVVVVGPNASGKTTLLKSIAGLVEPDHGVILVNGDLVYEKKPGMRKARVNKPPYERNIGFVPTEHSLYPHLTLRGNLELPLRKRGWSRGDIDRRIRELLEVMGLEEYGDMYPGQLSNGLKQKASIARALSYNPPLLLLDEPFSAIDPVTREKLREEFLGLFRKLGVTVVMTTHLLEDIVFFRDHVLALVNGRVVYNGELVEERIVSSPYMLEMMGFISIPVTVKKCIGVDEAVVAAGSGEIKVRFNPRGSICSDGGKALLVVNPGFLGIEPPVNGDAPVLLEAVLNSVVDELTGLKLDVEIEGKATRLPINESEWMRIQGVVKDGKIPLYVSSEHVYLVSREGEHGAG</sequence>
<evidence type="ECO:0000313" key="10">
    <source>
        <dbReference type="EMBL" id="ADV65273.1"/>
    </source>
</evidence>
<evidence type="ECO:0000256" key="7">
    <source>
        <dbReference type="ARBA" id="ARBA00041133"/>
    </source>
</evidence>
<keyword evidence="1" id="KW-0813">Transport</keyword>
<evidence type="ECO:0000256" key="4">
    <source>
        <dbReference type="ARBA" id="ARBA00038307"/>
    </source>
</evidence>
<dbReference type="GO" id="GO:1901238">
    <property type="term" value="F:ABC-type tungstate transporter activity"/>
    <property type="evidence" value="ECO:0007669"/>
    <property type="project" value="UniProtKB-EC"/>
</dbReference>
<dbReference type="GO" id="GO:0016887">
    <property type="term" value="F:ATP hydrolysis activity"/>
    <property type="evidence" value="ECO:0007669"/>
    <property type="project" value="InterPro"/>
</dbReference>
<feature type="domain" description="ABC transporter" evidence="9">
    <location>
        <begin position="2"/>
        <end position="243"/>
    </location>
</feature>
<keyword evidence="11" id="KW-1185">Reference proteome</keyword>